<evidence type="ECO:0000313" key="2">
    <source>
        <dbReference type="EMBL" id="MFM0237372.1"/>
    </source>
</evidence>
<dbReference type="PANTHER" id="PTHR43802">
    <property type="entry name" value="ENOYL-COA HYDRATASE"/>
    <property type="match status" value="1"/>
</dbReference>
<dbReference type="RefSeq" id="WP_274378477.1">
    <property type="nucleotide sequence ID" value="NZ_JAQQDR010000002.1"/>
</dbReference>
<comment type="caution">
    <text evidence="2">The sequence shown here is derived from an EMBL/GenBank/DDBJ whole genome shotgun (WGS) entry which is preliminary data.</text>
</comment>
<dbReference type="PANTHER" id="PTHR43802:SF1">
    <property type="entry name" value="IP11341P-RELATED"/>
    <property type="match status" value="1"/>
</dbReference>
<proteinExistence type="inferred from homology"/>
<accession>A0ABW9BBG7</accession>
<protein>
    <submittedName>
        <fullName evidence="2">Enoyl-CoA hydratase-related protein</fullName>
    </submittedName>
</protein>
<dbReference type="SUPFAM" id="SSF52096">
    <property type="entry name" value="ClpP/crotonase"/>
    <property type="match status" value="1"/>
</dbReference>
<sequence length="116" mass="12819">MCERPEPSVAVIRIDCPERRNALCLEVKRQLDEAFVAAEADPDARVIVLTGGESFFVGGTDIGETLHMTSGEHTANDTGRVFRTINLCRKPVCDSETSFHFLEYRFVGALEFVAPA</sequence>
<dbReference type="InterPro" id="IPR001753">
    <property type="entry name" value="Enoyl-CoA_hydra/iso"/>
</dbReference>
<evidence type="ECO:0000313" key="3">
    <source>
        <dbReference type="Proteomes" id="UP001629274"/>
    </source>
</evidence>
<dbReference type="Proteomes" id="UP001629274">
    <property type="component" value="Unassembled WGS sequence"/>
</dbReference>
<name>A0ABW9BBG7_9BURK</name>
<dbReference type="Pfam" id="PF00378">
    <property type="entry name" value="ECH_1"/>
    <property type="match status" value="1"/>
</dbReference>
<organism evidence="2 3">
    <name type="scientific">Paraburkholderia phytofirmans</name>
    <dbReference type="NCBI Taxonomy" id="261302"/>
    <lineage>
        <taxon>Bacteria</taxon>
        <taxon>Pseudomonadati</taxon>
        <taxon>Pseudomonadota</taxon>
        <taxon>Betaproteobacteria</taxon>
        <taxon>Burkholderiales</taxon>
        <taxon>Burkholderiaceae</taxon>
        <taxon>Paraburkholderia</taxon>
    </lineage>
</organism>
<dbReference type="EMBL" id="JAQQDR010000002">
    <property type="protein sequence ID" value="MFM0237372.1"/>
    <property type="molecule type" value="Genomic_DNA"/>
</dbReference>
<reference evidence="2 3" key="1">
    <citation type="journal article" date="2024" name="Chem. Sci.">
        <title>Discovery of megapolipeptins by genome mining of a Burkholderiales bacteria collection.</title>
        <authorList>
            <person name="Paulo B.S."/>
            <person name="Recchia M.J.J."/>
            <person name="Lee S."/>
            <person name="Fergusson C.H."/>
            <person name="Romanowski S.B."/>
            <person name="Hernandez A."/>
            <person name="Krull N."/>
            <person name="Liu D.Y."/>
            <person name="Cavanagh H."/>
            <person name="Bos A."/>
            <person name="Gray C.A."/>
            <person name="Murphy B.T."/>
            <person name="Linington R.G."/>
            <person name="Eustaquio A.S."/>
        </authorList>
    </citation>
    <scope>NUCLEOTIDE SEQUENCE [LARGE SCALE GENOMIC DNA]</scope>
    <source>
        <strain evidence="2 3">RL17-351-BIE-A</strain>
    </source>
</reference>
<dbReference type="Gene3D" id="3.90.226.10">
    <property type="entry name" value="2-enoyl-CoA Hydratase, Chain A, domain 1"/>
    <property type="match status" value="1"/>
</dbReference>
<comment type="similarity">
    <text evidence="1">Belongs to the enoyl-CoA hydratase/isomerase family.</text>
</comment>
<dbReference type="InterPro" id="IPR029045">
    <property type="entry name" value="ClpP/crotonase-like_dom_sf"/>
</dbReference>
<keyword evidence="3" id="KW-1185">Reference proteome</keyword>
<gene>
    <name evidence="2" type="ORF">PQR03_04435</name>
</gene>
<dbReference type="CDD" id="cd06558">
    <property type="entry name" value="crotonase-like"/>
    <property type="match status" value="1"/>
</dbReference>
<evidence type="ECO:0000256" key="1">
    <source>
        <dbReference type="ARBA" id="ARBA00005254"/>
    </source>
</evidence>